<dbReference type="Gene3D" id="2.150.10.10">
    <property type="entry name" value="Serralysin-like metalloprotease, C-terminal"/>
    <property type="match status" value="1"/>
</dbReference>
<feature type="compositionally biased region" description="Low complexity" evidence="1">
    <location>
        <begin position="118"/>
        <end position="130"/>
    </location>
</feature>
<comment type="caution">
    <text evidence="3">The sequence shown here is derived from an EMBL/GenBank/DDBJ whole genome shotgun (WGS) entry which is preliminary data.</text>
</comment>
<dbReference type="Gene3D" id="2.60.40.10">
    <property type="entry name" value="Immunoglobulins"/>
    <property type="match status" value="1"/>
</dbReference>
<dbReference type="InterPro" id="IPR011049">
    <property type="entry name" value="Serralysin-like_metalloprot_C"/>
</dbReference>
<sequence length="3275" mass="334098">MAENDPFKTPGEQNPEQESEEEGQATVQQMLDSSSNMDEDPDPTKRLDARERAAPEGTTNRQANMDAFGNNHSGLDATFEGAPLPDGTPQVYTVEPLAETPPIDTAPEIGEVPPLTVPEPEAVSPPAAEPFEQNFQEPSLPTPGPDPVFTLPDLPAQPDAPALVAQALEEPELVTVNDDDPDIIDEPEQPQTKADAPIATATAAEGYEDDGIPLDVTAQINDRDGGTETLTITVVGLPEGASLSAGTKNPDGTWTLSPADLDGLKVFPPANSDADFTLDFQVTSRDPNGTTATTVVSVPVTVDAVADAPNLTAQAAHGSEDSAIALDIASTLKDIDGSETLSLTVTIPDGFNLSAGVHNPDGTWSLTPAQLVGLTVTPPADWSGTVDIKITATATEHPTDKEIRLDNNVATTTTTVTLTVDPQSDTPTLTVKDSQGYEDLDQGSIPLNIGVAGGEADETAWVVISNIPGGVTLNHGTVMPDGSVKVSAGDLADLKIVGLPANSDADFNLTVTPYSQDGNAAPLAGKAQQVHVTIDAVADAPTLSAGNVTGDEDSAIALDIKSALTDTDGSESLSITITGVPDGASLSAGTKNPDGSWTLTPAQLSGLTVTPPENFSGDIKLDITATSTEGATGSNELTLANNTATTSTSITIHVDPVSDAGTVTVGNAQGYEDLDQGTIALDIKVTGGETDETAWVVISDIPNGVTLNHGTPVAGGIKVSAEDLADLKIIGLPANSDTDFNLTVTPYSQDGNAAPIAGKAEQVHVTIDAVADAPTLSAGNSTGDEDSAIALDIKSALTDTDGSESLSITITGVPDGASLSAGTKNPDGSWTLTPAQLSGLTVTPPENFSGDIKLDITATSTEGATGSNELTLANNTATTSTSITIHVDAVSDTPTLSVDNAQGYEDLGSGAIGLKIDLGAGDPDENAWVVISDIPNGVSLNVGTLQPDGSVKVNAADVAGLKIVGLPANSDVDFNLTVTPYSQDGKATPAAGEAQQIHVTIDAVADAPTIKVTGGTGTEDQPIDLNISNALTDTDGSETLGPVVVTGVPEGATLSSGTYNPQDKTWTVAQSDLPGLKLNPPNDFNGTIDLKFTVTSTEGATGSQEITMANNTASTSTSLTVKIMPDADGGSFTVNHGTVNVNEDLGAASKGAGQSGTTGGYANVAGDEAASGAVDISMNVSADKGNESAFVVVTNVPAGVSFNHTGTAWGGGIKFTAAEAADLKITGLPANSDDDFTLKVDAYTQDSNSLGTDYNKFDSGEIKVGVDAVADVPNLGTKNASVNEDPTANSGRFQVTLGASVQDNSESLTVQITGVPDGFKVYNSNSGTGQWTLVDAETGTWERTVPAGSSAAAVGSVWLDPPQNYNGKFSIGVKATATEAGGNDTDLSDNVSTRSGTLNVEVKPQADTGALTLTYTAPELREDMGKASNGYDDANVTGGMADGIGAGGQAAVDFPINVSTSVAGEVPFVLISNVPDGVVLSPTGVWTTINGVPGFKFTAEQAADLQITGLPANSDADFTLQIRSGAVDAKDGMSHTGLGPVQNVTIKVDAVADVPTLVVKDVSTNEDSGAIDISGAIKADLTDKDGSETLSVTIDGVPDGYHLEIGGRTVTPNADGSYTLSQGDLASIGGGTKLTLVGDNSKVNWSGDFDISVKATSTEGNSNETHKSDNTATRSDSFTVHVDSVADAPTLTLPTQVVGDEDTKIHLDIGGMLSDKDGSEYLTIDLGGMPAGTKLYYTDENGVEHEAVGVTKGDKVYFDDVPFKSGHTDISVLPPPNSDEEFTVDVTLTSNETPNSPLNNTANDKASVSGKIQVKVDAVADQVAFEIKGVSEHEAKIDADSGSVALNIEAKLTDTDGSETITSIVIGRVPEGMQLSAGTLTGVEVIDGKVYTTWTMTPDEAKTVKLEGVPTHFSSPHDGQIPLTVSAVTLEDDNKDTATTTIDFIVDIKPSVDNFNASGGGTGNEDTDIPLTINPGLVDNDGSEKIVGTVYLNGVPDGAILKVNGTEIHPNSDGWYAIDAKDVGHITVRPPQDSNEDFNLDLKLTVAETYKDGSVVPGQSKEVTVPGGIKVDVIGVADEPTVVAADSSGNEGEAIQLDLDGKLGEVGAGADGSESIHYIIGGMPDLLNEGDTSHDFLSLADGAPASAVLFNNGDGTWTVSKEALPYVQYTTYSVADGTTEVAHLTITPVVVENDANLAQGDASVGVLIGNPVPYDVSVKAGTGPGTGGPGNEPPTEDPIGYNLTDIKAGTEDHPTTASLTLVGTPNGDEHVSVVLTVAPGTKITGVPGVSEVYYLGNNKFAVHLNDPNNGVDAINIYPPADFAGDLPVQANTVTTYGNGQSSVYKGDTTGVPFTPDADAPSVGGAGGSGTEDTKIHLDLSASVTDTDGSEHISAVYLSNIPEGSTVYVNGVAVQPGSDGKIAINPADIGKVDLLPPDDFSGKLSLTLTAVSEDQVTAGGKVHTDHASSSTTINVNVKAEADVPTLDAPSVINGSEDSGLAIGGALGIGGKLNDTDGSEVLSYSIKVEASDWPEGAYFSTGSDGGLVTEGGITYHVWTFSPGQMASAELKFTGNYQGFNGDIPLQVTANSIEKSNASAAHSPTQTVVLHVEAVADAYTVELKDQAGNVATGTTVNEDSAASFSVSPTIDSHQQYKTEGFSFDVTGVPAGAKVFYIDASGKQHELTGTTAADGTLVFTGLKADQTNLQVLPPANSDDDFQVTVTTHATEANGDKASTVNHFDVTVNAVADAPVMSASTVAGDEDGKIALDINASFADKDGSETQQLRIGSIPAGSKIWVGGIEMAIDNGTVTIPADQIGNIQFQAPENFHGQIRLSVEGTSTENANGSTASSSTTLTINVASVNDDPTGADKSISMSEDGSRTFNASDFGFADVDTGDTMAGVRIDSLPDHGQLMLNGAAITAGTVVSAADIGKLVFTPGADENGVGYASFAFSVQDNHGAFSKSPNTISFDVAAVNDAPVIAAGAPGEGTLEVSGASATYQVAVAPAVSVSDIDSPYLSNANITIGNGFTEGDKLEIGGYTIGADGSIGDTGIKIVGGGFDPVTHSLKLEGDASPDVYEDVLSSIHLTPAGAGNRAINFEVSDGELSGSATTNVAISSDVFGTDTGDGVTMVGGFYDALSGNDTVVGTGGNDIILGGDGNDLLMGGAGNDTLVGGNGDDTLIGGPGNDHAIGGAGNDVFIYAKGDGNDTFDGGVGDNMLFLQDVGAPGDWTVYVDGQAVDMTGADSLSFQEAVSGAVVFSDGSEMQFHDIQKIEWT</sequence>
<dbReference type="InterPro" id="IPR013783">
    <property type="entry name" value="Ig-like_fold"/>
</dbReference>
<feature type="region of interest" description="Disordered" evidence="1">
    <location>
        <begin position="1656"/>
        <end position="1675"/>
    </location>
</feature>
<keyword evidence="4" id="KW-1185">Reference proteome</keyword>
<feature type="compositionally biased region" description="Polar residues" evidence="1">
    <location>
        <begin position="25"/>
        <end position="36"/>
    </location>
</feature>
<dbReference type="InterPro" id="IPR018511">
    <property type="entry name" value="Hemolysin-typ_Ca-bd_CS"/>
</dbReference>
<dbReference type="SUPFAM" id="SSF51120">
    <property type="entry name" value="beta-Roll"/>
    <property type="match status" value="1"/>
</dbReference>
<dbReference type="RefSeq" id="WP_379878082.1">
    <property type="nucleotide sequence ID" value="NZ_JBHUIP010000014.1"/>
</dbReference>
<evidence type="ECO:0000313" key="4">
    <source>
        <dbReference type="Proteomes" id="UP001597295"/>
    </source>
</evidence>
<feature type="domain" description="RapA2 cadherin-like" evidence="2">
    <location>
        <begin position="2853"/>
        <end position="2916"/>
    </location>
</feature>
<dbReference type="Pfam" id="PF17803">
    <property type="entry name" value="Cadherin_4"/>
    <property type="match status" value="2"/>
</dbReference>
<feature type="compositionally biased region" description="Basic and acidic residues" evidence="1">
    <location>
        <begin position="42"/>
        <end position="54"/>
    </location>
</feature>
<dbReference type="PRINTS" id="PR00313">
    <property type="entry name" value="CABNDNGRPT"/>
</dbReference>
<dbReference type="InterPro" id="IPR040853">
    <property type="entry name" value="RapA2_cadherin-like"/>
</dbReference>
<evidence type="ECO:0000259" key="2">
    <source>
        <dbReference type="Pfam" id="PF17803"/>
    </source>
</evidence>
<name>A0ABW5DVF0_9PROT</name>
<accession>A0ABW5DVF0</accession>
<dbReference type="Proteomes" id="UP001597295">
    <property type="component" value="Unassembled WGS sequence"/>
</dbReference>
<evidence type="ECO:0000313" key="3">
    <source>
        <dbReference type="EMBL" id="MFD2264934.1"/>
    </source>
</evidence>
<dbReference type="PROSITE" id="PS00330">
    <property type="entry name" value="HEMOLYSIN_CALCIUM"/>
    <property type="match status" value="2"/>
</dbReference>
<dbReference type="EMBL" id="JBHUIP010000014">
    <property type="protein sequence ID" value="MFD2264934.1"/>
    <property type="molecule type" value="Genomic_DNA"/>
</dbReference>
<feature type="domain" description="RapA2 cadherin-like" evidence="2">
    <location>
        <begin position="528"/>
        <end position="598"/>
    </location>
</feature>
<gene>
    <name evidence="3" type="ORF">ACFSM5_18655</name>
</gene>
<organism evidence="3 4">
    <name type="scientific">Lacibacterium aquatile</name>
    <dbReference type="NCBI Taxonomy" id="1168082"/>
    <lineage>
        <taxon>Bacteria</taxon>
        <taxon>Pseudomonadati</taxon>
        <taxon>Pseudomonadota</taxon>
        <taxon>Alphaproteobacteria</taxon>
        <taxon>Rhodospirillales</taxon>
        <taxon>Rhodospirillaceae</taxon>
    </lineage>
</organism>
<reference evidence="4" key="1">
    <citation type="journal article" date="2019" name="Int. J. Syst. Evol. Microbiol.">
        <title>The Global Catalogue of Microorganisms (GCM) 10K type strain sequencing project: providing services to taxonomists for standard genome sequencing and annotation.</title>
        <authorList>
            <consortium name="The Broad Institute Genomics Platform"/>
            <consortium name="The Broad Institute Genome Sequencing Center for Infectious Disease"/>
            <person name="Wu L."/>
            <person name="Ma J."/>
        </authorList>
    </citation>
    <scope>NUCLEOTIDE SEQUENCE [LARGE SCALE GENOMIC DNA]</scope>
    <source>
        <strain evidence="4">CGMCC 1.19062</strain>
    </source>
</reference>
<feature type="region of interest" description="Disordered" evidence="1">
    <location>
        <begin position="1"/>
        <end position="147"/>
    </location>
</feature>
<protein>
    <recommendedName>
        <fullName evidence="2">RapA2 cadherin-like domain-containing protein</fullName>
    </recommendedName>
</protein>
<dbReference type="Pfam" id="PF00353">
    <property type="entry name" value="HemolysinCabind"/>
    <property type="match status" value="2"/>
</dbReference>
<evidence type="ECO:0000256" key="1">
    <source>
        <dbReference type="SAM" id="MobiDB-lite"/>
    </source>
</evidence>
<proteinExistence type="predicted"/>
<dbReference type="InterPro" id="IPR001343">
    <property type="entry name" value="Hemolysn_Ca-bd"/>
</dbReference>